<dbReference type="Proteomes" id="UP000295117">
    <property type="component" value="Unassembled WGS sequence"/>
</dbReference>
<evidence type="ECO:0000259" key="2">
    <source>
        <dbReference type="Pfam" id="PF08327"/>
    </source>
</evidence>
<reference evidence="3 4" key="1">
    <citation type="journal article" date="2019" name="Sci. Rep.">
        <title>Extended insight into the Mycobacterium chelonae-abscessus complex through whole genome sequencing of Mycobacterium salmoniphilum outbreak and Mycobacterium salmoniphilum-like strains.</title>
        <authorList>
            <person name="Behra P.R.K."/>
            <person name="Das S."/>
            <person name="Pettersson B.M.F."/>
            <person name="Shirreff L."/>
            <person name="DuCote T."/>
            <person name="Jacobsson K.G."/>
            <person name="Ennis D.G."/>
            <person name="Kirsebom L.A."/>
        </authorList>
    </citation>
    <scope>NUCLEOTIDE SEQUENCE [LARGE SCALE GENOMIC DNA]</scope>
    <source>
        <strain evidence="3 4">DE 4585</strain>
    </source>
</reference>
<protein>
    <recommendedName>
        <fullName evidence="2">Activator of Hsp90 ATPase homologue 1/2-like C-terminal domain-containing protein</fullName>
    </recommendedName>
</protein>
<gene>
    <name evidence="3" type="ORF">DE4585_03879</name>
</gene>
<sequence>MDNTDSFTVERFYPHSPEDVWTAVNSPELFLADWVLGLEGPIAEPGTSLSLKVLPLLGSGFTGHVICWYRDVRPHELITFQFIFDGAKQSVLEGKWEFAKCRHGTFLSCTLSGFTPGRPSHSRTRYMLKNAMEQVLWRLSTFLNAENNDLQRG</sequence>
<proteinExistence type="inferred from homology"/>
<dbReference type="RefSeq" id="WP_191989118.1">
    <property type="nucleotide sequence ID" value="NZ_PECH01000008.1"/>
</dbReference>
<evidence type="ECO:0000256" key="1">
    <source>
        <dbReference type="ARBA" id="ARBA00006817"/>
    </source>
</evidence>
<dbReference type="InterPro" id="IPR013538">
    <property type="entry name" value="ASHA1/2-like_C"/>
</dbReference>
<dbReference type="Pfam" id="PF08327">
    <property type="entry name" value="AHSA1"/>
    <property type="match status" value="1"/>
</dbReference>
<name>A0A4V6QF53_9MYCO</name>
<feature type="domain" description="Activator of Hsp90 ATPase homologue 1/2-like C-terminal" evidence="2">
    <location>
        <begin position="15"/>
        <end position="140"/>
    </location>
</feature>
<organism evidence="3 4">
    <name type="scientific">Mycobacteroides salmoniphilum</name>
    <dbReference type="NCBI Taxonomy" id="404941"/>
    <lineage>
        <taxon>Bacteria</taxon>
        <taxon>Bacillati</taxon>
        <taxon>Actinomycetota</taxon>
        <taxon>Actinomycetes</taxon>
        <taxon>Mycobacteriales</taxon>
        <taxon>Mycobacteriaceae</taxon>
        <taxon>Mycobacteroides</taxon>
    </lineage>
</organism>
<accession>A0A4V6QF53</accession>
<comment type="caution">
    <text evidence="3">The sequence shown here is derived from an EMBL/GenBank/DDBJ whole genome shotgun (WGS) entry which is preliminary data.</text>
</comment>
<dbReference type="Gene3D" id="3.30.530.20">
    <property type="match status" value="1"/>
</dbReference>
<comment type="similarity">
    <text evidence="1">Belongs to the AHA1 family.</text>
</comment>
<evidence type="ECO:0000313" key="4">
    <source>
        <dbReference type="Proteomes" id="UP000295117"/>
    </source>
</evidence>
<dbReference type="EMBL" id="PECH01000008">
    <property type="protein sequence ID" value="TDZ80128.1"/>
    <property type="molecule type" value="Genomic_DNA"/>
</dbReference>
<evidence type="ECO:0000313" key="3">
    <source>
        <dbReference type="EMBL" id="TDZ80128.1"/>
    </source>
</evidence>
<dbReference type="InterPro" id="IPR023393">
    <property type="entry name" value="START-like_dom_sf"/>
</dbReference>
<dbReference type="SUPFAM" id="SSF55961">
    <property type="entry name" value="Bet v1-like"/>
    <property type="match status" value="1"/>
</dbReference>
<dbReference type="AlphaFoldDB" id="A0A4V6QF53"/>
<dbReference type="CDD" id="cd07814">
    <property type="entry name" value="SRPBCC_CalC_Aha1-like"/>
    <property type="match status" value="1"/>
</dbReference>